<dbReference type="Proteomes" id="UP001596547">
    <property type="component" value="Unassembled WGS sequence"/>
</dbReference>
<dbReference type="PANTHER" id="PTHR10655">
    <property type="entry name" value="LYSOPHOSPHOLIPASE-RELATED"/>
    <property type="match status" value="1"/>
</dbReference>
<keyword evidence="5" id="KW-1185">Reference proteome</keyword>
<accession>A0ABD6A9V8</accession>
<dbReference type="EMBL" id="JBHTBF010000002">
    <property type="protein sequence ID" value="MFC7316902.1"/>
    <property type="molecule type" value="Genomic_DNA"/>
</dbReference>
<sequence length="216" mass="22101">MSDASGPHQGQPLASAGTPLDAADAAVVLVHGRGATAESILEMAAEFHARGVAYLAPQAAGNSWYPYSFLAPMERNEPGLSSGLRAVGEGVETAADAGVPPERVVLVGFSQGACLASEFVARNARRYGGLAVLSGGLIGSGGTPRDYDGSLDGTPVFLGCSDDDPHIPLERVTETTRVLENLNGDVTERIYPGMGHGVNRDELDAVGGLVAGVATD</sequence>
<proteinExistence type="inferred from homology"/>
<dbReference type="AlphaFoldDB" id="A0ABD6A9V8"/>
<name>A0ABD6A9V8_9EURY</name>
<dbReference type="GeneID" id="79316445"/>
<evidence type="ECO:0000313" key="5">
    <source>
        <dbReference type="Proteomes" id="UP001596547"/>
    </source>
</evidence>
<dbReference type="InterPro" id="IPR029058">
    <property type="entry name" value="AB_hydrolase_fold"/>
</dbReference>
<keyword evidence="2 4" id="KW-0378">Hydrolase</keyword>
<evidence type="ECO:0000313" key="4">
    <source>
        <dbReference type="EMBL" id="MFC7316902.1"/>
    </source>
</evidence>
<reference evidence="4 5" key="1">
    <citation type="journal article" date="2019" name="Int. J. Syst. Evol. Microbiol.">
        <title>The Global Catalogue of Microorganisms (GCM) 10K type strain sequencing project: providing services to taxonomists for standard genome sequencing and annotation.</title>
        <authorList>
            <consortium name="The Broad Institute Genomics Platform"/>
            <consortium name="The Broad Institute Genome Sequencing Center for Infectious Disease"/>
            <person name="Wu L."/>
            <person name="Ma J."/>
        </authorList>
    </citation>
    <scope>NUCLEOTIDE SEQUENCE [LARGE SCALE GENOMIC DNA]</scope>
    <source>
        <strain evidence="4 5">PSR21</strain>
    </source>
</reference>
<dbReference type="SUPFAM" id="SSF53474">
    <property type="entry name" value="alpha/beta-Hydrolases"/>
    <property type="match status" value="1"/>
</dbReference>
<dbReference type="Gene3D" id="3.40.50.1820">
    <property type="entry name" value="alpha/beta hydrolase"/>
    <property type="match status" value="1"/>
</dbReference>
<dbReference type="GO" id="GO:0016787">
    <property type="term" value="F:hydrolase activity"/>
    <property type="evidence" value="ECO:0007669"/>
    <property type="project" value="UniProtKB-KW"/>
</dbReference>
<dbReference type="InterPro" id="IPR050565">
    <property type="entry name" value="LYPA1-2/EST-like"/>
</dbReference>
<dbReference type="RefSeq" id="WP_276303839.1">
    <property type="nucleotide sequence ID" value="NZ_CP119992.1"/>
</dbReference>
<dbReference type="Pfam" id="PF02230">
    <property type="entry name" value="Abhydrolase_2"/>
    <property type="match status" value="1"/>
</dbReference>
<comment type="caution">
    <text evidence="4">The sequence shown here is derived from an EMBL/GenBank/DDBJ whole genome shotgun (WGS) entry which is preliminary data.</text>
</comment>
<evidence type="ECO:0000256" key="2">
    <source>
        <dbReference type="ARBA" id="ARBA00022801"/>
    </source>
</evidence>
<organism evidence="4 5">
    <name type="scientific">Halomarina halobia</name>
    <dbReference type="NCBI Taxonomy" id="3033386"/>
    <lineage>
        <taxon>Archaea</taxon>
        <taxon>Methanobacteriati</taxon>
        <taxon>Methanobacteriota</taxon>
        <taxon>Stenosarchaea group</taxon>
        <taxon>Halobacteria</taxon>
        <taxon>Halobacteriales</taxon>
        <taxon>Natronomonadaceae</taxon>
        <taxon>Halomarina</taxon>
    </lineage>
</organism>
<gene>
    <name evidence="4" type="ORF">ACFQPE_08855</name>
</gene>
<dbReference type="PANTHER" id="PTHR10655:SF17">
    <property type="entry name" value="LYSOPHOSPHOLIPASE-LIKE PROTEIN 1"/>
    <property type="match status" value="1"/>
</dbReference>
<evidence type="ECO:0000256" key="1">
    <source>
        <dbReference type="ARBA" id="ARBA00006499"/>
    </source>
</evidence>
<protein>
    <submittedName>
        <fullName evidence="4">Alpha/beta hydrolase</fullName>
    </submittedName>
</protein>
<dbReference type="InterPro" id="IPR003140">
    <property type="entry name" value="PLipase/COase/thioEstase"/>
</dbReference>
<evidence type="ECO:0000259" key="3">
    <source>
        <dbReference type="Pfam" id="PF02230"/>
    </source>
</evidence>
<comment type="similarity">
    <text evidence="1">Belongs to the AB hydrolase superfamily. AB hydrolase 2 family.</text>
</comment>
<feature type="domain" description="Phospholipase/carboxylesterase/thioesterase" evidence="3">
    <location>
        <begin position="20"/>
        <end position="206"/>
    </location>
</feature>